<dbReference type="STRING" id="305900.GV64_16910"/>
<dbReference type="eggNOG" id="COG3212">
    <property type="taxonomic scope" value="Bacteria"/>
</dbReference>
<reference evidence="3 4" key="1">
    <citation type="submission" date="2014-06" db="EMBL/GenBank/DDBJ databases">
        <title>Whole Genome Sequences of Three Symbiotic Endozoicomonas Bacteria.</title>
        <authorList>
            <person name="Neave M.J."/>
            <person name="Apprill A."/>
            <person name="Voolstra C.R."/>
        </authorList>
    </citation>
    <scope>NUCLEOTIDE SEQUENCE [LARGE SCALE GENOMIC DNA]</scope>
    <source>
        <strain evidence="3 4">DSM 22380</strain>
    </source>
</reference>
<dbReference type="AlphaFoldDB" id="A0A081KDF6"/>
<evidence type="ECO:0000313" key="4">
    <source>
        <dbReference type="Proteomes" id="UP000027997"/>
    </source>
</evidence>
<keyword evidence="4" id="KW-1185">Reference proteome</keyword>
<evidence type="ECO:0000259" key="2">
    <source>
        <dbReference type="Pfam" id="PF03413"/>
    </source>
</evidence>
<proteinExistence type="predicted"/>
<evidence type="ECO:0000256" key="1">
    <source>
        <dbReference type="SAM" id="SignalP"/>
    </source>
</evidence>
<protein>
    <recommendedName>
        <fullName evidence="2">PepSY domain-containing protein</fullName>
    </recommendedName>
</protein>
<name>A0A081KDF6_9GAMM</name>
<sequence>MKTSNIVKSAALSAFIGMSAMMAVGSANAGDAPASLSEDAVPLLKAVEIARNHTGAEPLEAEREIEMGQAVYEIKLADKNGEEIKTVIDAQTGEVILSNHRSGHDNDHDDQLENALWLSGISNGKYLSLKEAVQQSESEFGGKVWHVEMEDDHNQVSYEIELLNARGQHIETRIDAIRPVSKS</sequence>
<dbReference type="RefSeq" id="WP_020583923.1">
    <property type="nucleotide sequence ID" value="NZ_JOJP01000001.1"/>
</dbReference>
<feature type="domain" description="PepSY" evidence="2">
    <location>
        <begin position="42"/>
        <end position="96"/>
    </location>
</feature>
<accession>A0A081KDF6</accession>
<dbReference type="Gene3D" id="3.10.450.40">
    <property type="match status" value="2"/>
</dbReference>
<dbReference type="Proteomes" id="UP000027997">
    <property type="component" value="Unassembled WGS sequence"/>
</dbReference>
<gene>
    <name evidence="3" type="ORF">GV64_16910</name>
</gene>
<keyword evidence="1" id="KW-0732">Signal</keyword>
<dbReference type="Pfam" id="PF03413">
    <property type="entry name" value="PepSY"/>
    <property type="match status" value="2"/>
</dbReference>
<feature type="domain" description="PepSY" evidence="2">
    <location>
        <begin position="127"/>
        <end position="176"/>
    </location>
</feature>
<organism evidence="3 4">
    <name type="scientific">Endozoicomonas elysicola</name>
    <dbReference type="NCBI Taxonomy" id="305900"/>
    <lineage>
        <taxon>Bacteria</taxon>
        <taxon>Pseudomonadati</taxon>
        <taxon>Pseudomonadota</taxon>
        <taxon>Gammaproteobacteria</taxon>
        <taxon>Oceanospirillales</taxon>
        <taxon>Endozoicomonadaceae</taxon>
        <taxon>Endozoicomonas</taxon>
    </lineage>
</organism>
<comment type="caution">
    <text evidence="3">The sequence shown here is derived from an EMBL/GenBank/DDBJ whole genome shotgun (WGS) entry which is preliminary data.</text>
</comment>
<dbReference type="InterPro" id="IPR025711">
    <property type="entry name" value="PepSY"/>
</dbReference>
<evidence type="ECO:0000313" key="3">
    <source>
        <dbReference type="EMBL" id="KEI72182.1"/>
    </source>
</evidence>
<feature type="signal peptide" evidence="1">
    <location>
        <begin position="1"/>
        <end position="29"/>
    </location>
</feature>
<dbReference type="EMBL" id="JOJP01000001">
    <property type="protein sequence ID" value="KEI72182.1"/>
    <property type="molecule type" value="Genomic_DNA"/>
</dbReference>
<feature type="chain" id="PRO_5001758783" description="PepSY domain-containing protein" evidence="1">
    <location>
        <begin position="30"/>
        <end position="183"/>
    </location>
</feature>